<evidence type="ECO:0000313" key="3">
    <source>
        <dbReference type="Proteomes" id="UP000825890"/>
    </source>
</evidence>
<evidence type="ECO:0000256" key="1">
    <source>
        <dbReference type="SAM" id="Phobius"/>
    </source>
</evidence>
<dbReference type="RefSeq" id="XP_044651819.1">
    <property type="nucleotide sequence ID" value="XM_044795884.1"/>
</dbReference>
<keyword evidence="3" id="KW-1185">Reference proteome</keyword>
<dbReference type="OrthoDB" id="3643373at2759"/>
<reference evidence="2 3" key="1">
    <citation type="submission" date="2021-01" db="EMBL/GenBank/DDBJ databases">
        <title>Cercospora kikuchii MAFF 305040 whole genome shotgun sequence.</title>
        <authorList>
            <person name="Kashiwa T."/>
            <person name="Suzuki T."/>
        </authorList>
    </citation>
    <scope>NUCLEOTIDE SEQUENCE [LARGE SCALE GENOMIC DNA]</scope>
    <source>
        <strain evidence="2 3">MAFF 305040</strain>
    </source>
</reference>
<keyword evidence="1" id="KW-1133">Transmembrane helix</keyword>
<keyword evidence="1" id="KW-0472">Membrane</keyword>
<organism evidence="2 3">
    <name type="scientific">Cercospora kikuchii</name>
    <dbReference type="NCBI Taxonomy" id="84275"/>
    <lineage>
        <taxon>Eukaryota</taxon>
        <taxon>Fungi</taxon>
        <taxon>Dikarya</taxon>
        <taxon>Ascomycota</taxon>
        <taxon>Pezizomycotina</taxon>
        <taxon>Dothideomycetes</taxon>
        <taxon>Dothideomycetidae</taxon>
        <taxon>Mycosphaerellales</taxon>
        <taxon>Mycosphaerellaceae</taxon>
        <taxon>Cercospora</taxon>
    </lineage>
</organism>
<proteinExistence type="predicted"/>
<dbReference type="EMBL" id="BOLY01000001">
    <property type="protein sequence ID" value="GIZ37332.1"/>
    <property type="molecule type" value="Genomic_DNA"/>
</dbReference>
<name>A0A9P3C607_9PEZI</name>
<evidence type="ECO:0000313" key="2">
    <source>
        <dbReference type="EMBL" id="GIZ37332.1"/>
    </source>
</evidence>
<keyword evidence="1" id="KW-0812">Transmembrane</keyword>
<dbReference type="Proteomes" id="UP000825890">
    <property type="component" value="Unassembled WGS sequence"/>
</dbReference>
<dbReference type="AlphaFoldDB" id="A0A9P3C607"/>
<accession>A0A9P3C607</accession>
<feature type="transmembrane region" description="Helical" evidence="1">
    <location>
        <begin position="235"/>
        <end position="257"/>
    </location>
</feature>
<protein>
    <submittedName>
        <fullName evidence="2">Uncharacterized protein</fullName>
    </submittedName>
</protein>
<comment type="caution">
    <text evidence="2">The sequence shown here is derived from an EMBL/GenBank/DDBJ whole genome shotgun (WGS) entry which is preliminary data.</text>
</comment>
<gene>
    <name evidence="2" type="ORF">CKM354_000078200</name>
</gene>
<dbReference type="GeneID" id="68286357"/>
<sequence>MASSTLSAYTAVFAFRFLQPSTISYTATWSNLGPLTTVFTPPAPCNTPVSTNLFIQARGVWGQHCDWTRTADLPRSECYPSYTAPNPAAIAGGDNNFLPGEQKFYYSPGYSCPAGWQAATTLTGPAPTSMGVWDEGQKPLALIDVPGTQVVCCPNAWTMGGLVQCYSRVETSTRLQGCRSESRTFNHTNLTPDPTTGTTTRTGTTVVAYTTPAVLLVHDAPLEGNTGASGSTTKIAVGVAVPVVVLLGLVAGILFWLRRRKRRREALVQTNYDSGAVLPDAGYGDDRHAAELSDVKNQSSAVAYAKAELDGSDPSRRLLSQEKPELQGTYVDAYYGQAATESKRDAGHEIGELEDTGRRHELGYATQAAGEVPTTLQPSRP</sequence>